<evidence type="ECO:0000256" key="3">
    <source>
        <dbReference type="ARBA" id="ARBA00038502"/>
    </source>
</evidence>
<dbReference type="InterPro" id="IPR000182">
    <property type="entry name" value="GNAT_dom"/>
</dbReference>
<sequence length="188" mass="21181">MEASQLMLILAENNHLETKRLYLRPVTLADAAAMYEYASDEETTAYVFPRHQSLAETREAIANFFMAAPLGKYAIETKAEHKMIGTIDLRVEAEALRGELGYALNKAYWGQGLMPEAAMALLSLGFDSLQLLHIQAFHNLENPKSGRVMEKIGMTKEAQLPLSRLWRGKPVGEAMYGITREDWLKHVL</sequence>
<dbReference type="RefSeq" id="WP_161868777.1">
    <property type="nucleotide sequence ID" value="NZ_MAEI02000001.1"/>
</dbReference>
<dbReference type="Pfam" id="PF13302">
    <property type="entry name" value="Acetyltransf_3"/>
    <property type="match status" value="1"/>
</dbReference>
<evidence type="ECO:0000313" key="5">
    <source>
        <dbReference type="EMBL" id="MEO1783299.1"/>
    </source>
</evidence>
<dbReference type="InterPro" id="IPR016181">
    <property type="entry name" value="Acyl_CoA_acyltransferase"/>
</dbReference>
<gene>
    <name evidence="5" type="ORF">BAU18_002919</name>
</gene>
<dbReference type="SUPFAM" id="SSF55729">
    <property type="entry name" value="Acyl-CoA N-acyltransferases (Nat)"/>
    <property type="match status" value="1"/>
</dbReference>
<keyword evidence="6" id="KW-1185">Reference proteome</keyword>
<reference evidence="6" key="1">
    <citation type="submission" date="2016-06" db="EMBL/GenBank/DDBJ databases">
        <title>Four novel species of enterococci isolated from chicken manure.</title>
        <authorList>
            <person name="Van Tyne D."/>
        </authorList>
    </citation>
    <scope>NUCLEOTIDE SEQUENCE [LARGE SCALE GENOMIC DNA]</scope>
    <source>
        <strain evidence="6">JM9A</strain>
    </source>
</reference>
<dbReference type="PANTHER" id="PTHR43792:SF8">
    <property type="entry name" value="[RIBOSOMAL PROTEIN US5]-ALANINE N-ACETYLTRANSFERASE"/>
    <property type="match status" value="1"/>
</dbReference>
<keyword evidence="2" id="KW-0012">Acyltransferase</keyword>
<dbReference type="Gene3D" id="3.40.630.30">
    <property type="match status" value="1"/>
</dbReference>
<evidence type="ECO:0000313" key="6">
    <source>
        <dbReference type="Proteomes" id="UP001429357"/>
    </source>
</evidence>
<dbReference type="PANTHER" id="PTHR43792">
    <property type="entry name" value="GNAT FAMILY, PUTATIVE (AFU_ORTHOLOGUE AFUA_3G00765)-RELATED-RELATED"/>
    <property type="match status" value="1"/>
</dbReference>
<evidence type="ECO:0000256" key="2">
    <source>
        <dbReference type="ARBA" id="ARBA00023315"/>
    </source>
</evidence>
<comment type="caution">
    <text evidence="5">The sequence shown here is derived from an EMBL/GenBank/DDBJ whole genome shotgun (WGS) entry which is preliminary data.</text>
</comment>
<organism evidence="5 6">
    <name type="scientific">Enterococcus diestrammenae</name>
    <dbReference type="NCBI Taxonomy" id="1155073"/>
    <lineage>
        <taxon>Bacteria</taxon>
        <taxon>Bacillati</taxon>
        <taxon>Bacillota</taxon>
        <taxon>Bacilli</taxon>
        <taxon>Lactobacillales</taxon>
        <taxon>Enterococcaceae</taxon>
        <taxon>Enterococcus</taxon>
    </lineage>
</organism>
<dbReference type="EMBL" id="MAEI02000001">
    <property type="protein sequence ID" value="MEO1783299.1"/>
    <property type="molecule type" value="Genomic_DNA"/>
</dbReference>
<name>A0ABV0F5F7_9ENTE</name>
<accession>A0ABV0F5F7</accession>
<protein>
    <submittedName>
        <fullName evidence="5">Ribosomal-protein-alanine N-acetyltransferase</fullName>
    </submittedName>
</protein>
<evidence type="ECO:0000259" key="4">
    <source>
        <dbReference type="PROSITE" id="PS51186"/>
    </source>
</evidence>
<dbReference type="InterPro" id="IPR051531">
    <property type="entry name" value="N-acetyltransferase"/>
</dbReference>
<feature type="domain" description="N-acetyltransferase" evidence="4">
    <location>
        <begin position="21"/>
        <end position="181"/>
    </location>
</feature>
<dbReference type="Proteomes" id="UP001429357">
    <property type="component" value="Unassembled WGS sequence"/>
</dbReference>
<reference evidence="5 6" key="2">
    <citation type="submission" date="2024-02" db="EMBL/GenBank/DDBJ databases">
        <title>The Genome Sequence of Enterococcus diestrammenae JM9A.</title>
        <authorList>
            <person name="Earl A."/>
            <person name="Manson A."/>
            <person name="Gilmore M."/>
            <person name="Sanders J."/>
            <person name="Shea T."/>
            <person name="Howe W."/>
            <person name="Livny J."/>
            <person name="Cuomo C."/>
            <person name="Neafsey D."/>
            <person name="Birren B."/>
        </authorList>
    </citation>
    <scope>NUCLEOTIDE SEQUENCE [LARGE SCALE GENOMIC DNA]</scope>
    <source>
        <strain evidence="5 6">JM9A</strain>
    </source>
</reference>
<evidence type="ECO:0000256" key="1">
    <source>
        <dbReference type="ARBA" id="ARBA00022679"/>
    </source>
</evidence>
<proteinExistence type="inferred from homology"/>
<dbReference type="PROSITE" id="PS51186">
    <property type="entry name" value="GNAT"/>
    <property type="match status" value="1"/>
</dbReference>
<comment type="similarity">
    <text evidence="3">Belongs to the acetyltransferase family. RimJ subfamily.</text>
</comment>
<keyword evidence="1" id="KW-0808">Transferase</keyword>